<dbReference type="Pfam" id="PF21893">
    <property type="entry name" value="DUF6918"/>
    <property type="match status" value="1"/>
</dbReference>
<sequence>MLDEMSDLTKLLDDTTRPSVVNDLADLANRTIESQSGLTGMAIKSAVAGIKKANADAISKSVDRALPSIIESLTPYWNEYNPETSAGFGNYLASREEEVTRDVLSLGDRFAQQGPAAVQKVYSSLRGKAGKIIAPVLPEFGEIIERHAK</sequence>
<evidence type="ECO:0000313" key="2">
    <source>
        <dbReference type="Proteomes" id="UP000006196"/>
    </source>
</evidence>
<dbReference type="AlphaFoldDB" id="C0XTI6"/>
<dbReference type="EMBL" id="ACHJ01000141">
    <property type="protein sequence ID" value="EEI16483.1"/>
    <property type="molecule type" value="Genomic_DNA"/>
</dbReference>
<dbReference type="eggNOG" id="ENOG5032ZDS">
    <property type="taxonomic scope" value="Bacteria"/>
</dbReference>
<dbReference type="HOGENOM" id="CLU_120382_0_0_11"/>
<accession>C0XTI6</accession>
<name>C0XTI6_CORLD</name>
<reference evidence="1" key="1">
    <citation type="submission" date="2009-01" db="EMBL/GenBank/DDBJ databases">
        <authorList>
            <person name="Qin X."/>
            <person name="Bachman B."/>
            <person name="Battles P."/>
            <person name="Bell A."/>
            <person name="Bess C."/>
            <person name="Bickham C."/>
            <person name="Chaboub L."/>
            <person name="Chen D."/>
            <person name="Coyle M."/>
            <person name="Deiros D.R."/>
            <person name="Dinh H."/>
            <person name="Forbes L."/>
            <person name="Fowler G."/>
            <person name="Francisco L."/>
            <person name="Fu Q."/>
            <person name="Gubbala S."/>
            <person name="Hale W."/>
            <person name="Han Y."/>
            <person name="Hemphill L."/>
            <person name="Highlander S.K."/>
            <person name="Hirani K."/>
            <person name="Hogues M."/>
            <person name="Jackson L."/>
            <person name="Jakkamsetti A."/>
            <person name="Javaid M."/>
            <person name="Jiang H."/>
            <person name="Korchina V."/>
            <person name="Kovar C."/>
            <person name="Lara F."/>
            <person name="Lee S."/>
            <person name="Mata R."/>
            <person name="Mathew T."/>
            <person name="Moen C."/>
            <person name="Morales K."/>
            <person name="Munidasa M."/>
            <person name="Nazareth L."/>
            <person name="Ngo R."/>
            <person name="Nguyen L."/>
            <person name="Okwuonu G."/>
            <person name="Ongeri F."/>
            <person name="Patil S."/>
            <person name="Petrosino J."/>
            <person name="Pham C."/>
            <person name="Pham P."/>
            <person name="Pu L.-L."/>
            <person name="Puazo M."/>
            <person name="Raj R."/>
            <person name="Reid J."/>
            <person name="Rouhana J."/>
            <person name="Saada N."/>
            <person name="Shang Y."/>
            <person name="Simmons D."/>
            <person name="Thornton R."/>
            <person name="Warren J."/>
            <person name="Weissenberger G."/>
            <person name="Zhang J."/>
            <person name="Zhang L."/>
            <person name="Zhou C."/>
            <person name="Zhu D."/>
            <person name="Muzny D."/>
            <person name="Worley K."/>
            <person name="Gibbs R."/>
        </authorList>
    </citation>
    <scope>NUCLEOTIDE SEQUENCE [LARGE SCALE GENOMIC DNA]</scope>
    <source>
        <strain evidence="1">DSM 44291</strain>
    </source>
</reference>
<comment type="caution">
    <text evidence="1">The sequence shown here is derived from an EMBL/GenBank/DDBJ whole genome shotgun (WGS) entry which is preliminary data.</text>
</comment>
<protein>
    <submittedName>
        <fullName evidence="1">Uncharacterized protein</fullName>
    </submittedName>
</protein>
<evidence type="ECO:0000313" key="1">
    <source>
        <dbReference type="EMBL" id="EEI16483.1"/>
    </source>
</evidence>
<gene>
    <name evidence="1" type="ORF">HMPREF0298_1756</name>
</gene>
<dbReference type="STRING" id="525263.HMPREF0298_1756"/>
<proteinExistence type="predicted"/>
<dbReference type="Proteomes" id="UP000006196">
    <property type="component" value="Unassembled WGS sequence"/>
</dbReference>
<dbReference type="InterPro" id="IPR054211">
    <property type="entry name" value="DUF6918"/>
</dbReference>
<keyword evidence="2" id="KW-1185">Reference proteome</keyword>
<organism evidence="1 2">
    <name type="scientific">Corynebacterium lipophiloflavum (strain ATCC 700352 / DSM 44291 / CCUG 37336 / JCM 10383 / DMMZ 1944)</name>
    <dbReference type="NCBI Taxonomy" id="525263"/>
    <lineage>
        <taxon>Bacteria</taxon>
        <taxon>Bacillati</taxon>
        <taxon>Actinomycetota</taxon>
        <taxon>Actinomycetes</taxon>
        <taxon>Mycobacteriales</taxon>
        <taxon>Corynebacteriaceae</taxon>
        <taxon>Corynebacterium</taxon>
    </lineage>
</organism>